<dbReference type="InterPro" id="IPR013655">
    <property type="entry name" value="PAS_fold_3"/>
</dbReference>
<dbReference type="SMART" id="SM00448">
    <property type="entry name" value="REC"/>
    <property type="match status" value="1"/>
</dbReference>
<dbReference type="InterPro" id="IPR036890">
    <property type="entry name" value="HATPase_C_sf"/>
</dbReference>
<evidence type="ECO:0000313" key="13">
    <source>
        <dbReference type="EMBL" id="WQH07007.1"/>
    </source>
</evidence>
<dbReference type="PANTHER" id="PTHR43065:SF46">
    <property type="entry name" value="C4-DICARBOXYLATE TRANSPORT SENSOR PROTEIN DCTB"/>
    <property type="match status" value="1"/>
</dbReference>
<dbReference type="Gene3D" id="1.10.287.130">
    <property type="match status" value="1"/>
</dbReference>
<dbReference type="SUPFAM" id="SSF55874">
    <property type="entry name" value="ATPase domain of HSP90 chaperone/DNA topoisomerase II/histidine kinase"/>
    <property type="match status" value="1"/>
</dbReference>
<dbReference type="InterPro" id="IPR005467">
    <property type="entry name" value="His_kinase_dom"/>
</dbReference>
<dbReference type="NCBIfam" id="TIGR00229">
    <property type="entry name" value="sensory_box"/>
    <property type="match status" value="1"/>
</dbReference>
<organism evidence="13 14">
    <name type="scientific">Duganella zoogloeoides</name>
    <dbReference type="NCBI Taxonomy" id="75659"/>
    <lineage>
        <taxon>Bacteria</taxon>
        <taxon>Pseudomonadati</taxon>
        <taxon>Pseudomonadota</taxon>
        <taxon>Betaproteobacteria</taxon>
        <taxon>Burkholderiales</taxon>
        <taxon>Oxalobacteraceae</taxon>
        <taxon>Telluria group</taxon>
        <taxon>Duganella</taxon>
    </lineage>
</organism>
<dbReference type="Proteomes" id="UP001326110">
    <property type="component" value="Chromosome"/>
</dbReference>
<dbReference type="Pfam" id="PF08447">
    <property type="entry name" value="PAS_3"/>
    <property type="match status" value="1"/>
</dbReference>
<dbReference type="PROSITE" id="PS50109">
    <property type="entry name" value="HIS_KIN"/>
    <property type="match status" value="1"/>
</dbReference>
<dbReference type="PRINTS" id="PR00344">
    <property type="entry name" value="BCTRLSENSOR"/>
</dbReference>
<dbReference type="Gene3D" id="3.30.565.10">
    <property type="entry name" value="Histidine kinase-like ATPase, C-terminal domain"/>
    <property type="match status" value="1"/>
</dbReference>
<evidence type="ECO:0000256" key="7">
    <source>
        <dbReference type="ARBA" id="ARBA00022840"/>
    </source>
</evidence>
<dbReference type="Gene3D" id="3.40.50.2300">
    <property type="match status" value="1"/>
</dbReference>
<proteinExistence type="predicted"/>
<dbReference type="InterPro" id="IPR036097">
    <property type="entry name" value="HisK_dim/P_sf"/>
</dbReference>
<comment type="catalytic activity">
    <reaction evidence="1">
        <text>ATP + protein L-histidine = ADP + protein N-phospho-L-histidine.</text>
        <dbReference type="EC" id="2.7.13.3"/>
    </reaction>
</comment>
<evidence type="ECO:0000256" key="5">
    <source>
        <dbReference type="ARBA" id="ARBA00022741"/>
    </source>
</evidence>
<dbReference type="GeneID" id="43166566"/>
<feature type="domain" description="Histidine kinase" evidence="10">
    <location>
        <begin position="318"/>
        <end position="541"/>
    </location>
</feature>
<evidence type="ECO:0000256" key="3">
    <source>
        <dbReference type="ARBA" id="ARBA00022553"/>
    </source>
</evidence>
<evidence type="ECO:0000256" key="2">
    <source>
        <dbReference type="ARBA" id="ARBA00012438"/>
    </source>
</evidence>
<evidence type="ECO:0000259" key="11">
    <source>
        <dbReference type="PROSITE" id="PS50110"/>
    </source>
</evidence>
<dbReference type="InterPro" id="IPR000014">
    <property type="entry name" value="PAS"/>
</dbReference>
<dbReference type="SUPFAM" id="SSF47384">
    <property type="entry name" value="Homodimeric domain of signal transducing histidine kinase"/>
    <property type="match status" value="1"/>
</dbReference>
<dbReference type="GO" id="GO:0005524">
    <property type="term" value="F:ATP binding"/>
    <property type="evidence" value="ECO:0007669"/>
    <property type="project" value="UniProtKB-KW"/>
</dbReference>
<dbReference type="SMART" id="SM00387">
    <property type="entry name" value="HATPase_c"/>
    <property type="match status" value="1"/>
</dbReference>
<reference evidence="13 14" key="1">
    <citation type="submission" date="2023-11" db="EMBL/GenBank/DDBJ databases">
        <title>MicrobeMod: A computational toolkit for identifying prokaryotic methylation and restriction-modification with nanopore sequencing.</title>
        <authorList>
            <person name="Crits-Christoph A."/>
            <person name="Kang S.C."/>
            <person name="Lee H."/>
            <person name="Ostrov N."/>
        </authorList>
    </citation>
    <scope>NUCLEOTIDE SEQUENCE [LARGE SCALE GENOMIC DNA]</scope>
    <source>
        <strain evidence="13 14">ATCC 25935</strain>
    </source>
</reference>
<feature type="domain" description="Response regulatory" evidence="11">
    <location>
        <begin position="562"/>
        <end position="678"/>
    </location>
</feature>
<keyword evidence="14" id="KW-1185">Reference proteome</keyword>
<dbReference type="SMART" id="SM00388">
    <property type="entry name" value="HisKA"/>
    <property type="match status" value="1"/>
</dbReference>
<dbReference type="Pfam" id="PF02518">
    <property type="entry name" value="HATPase_c"/>
    <property type="match status" value="1"/>
</dbReference>
<evidence type="ECO:0000256" key="4">
    <source>
        <dbReference type="ARBA" id="ARBA00022679"/>
    </source>
</evidence>
<dbReference type="SMART" id="SM00091">
    <property type="entry name" value="PAS"/>
    <property type="match status" value="1"/>
</dbReference>
<dbReference type="SUPFAM" id="SSF55785">
    <property type="entry name" value="PYP-like sensor domain (PAS domain)"/>
    <property type="match status" value="1"/>
</dbReference>
<gene>
    <name evidence="13" type="ORF">SR858_11945</name>
</gene>
<evidence type="ECO:0000313" key="14">
    <source>
        <dbReference type="Proteomes" id="UP001326110"/>
    </source>
</evidence>
<dbReference type="RefSeq" id="WP_019921017.1">
    <property type="nucleotide sequence ID" value="NZ_CP140152.1"/>
</dbReference>
<dbReference type="InterPro" id="IPR035965">
    <property type="entry name" value="PAS-like_dom_sf"/>
</dbReference>
<evidence type="ECO:0000256" key="6">
    <source>
        <dbReference type="ARBA" id="ARBA00022777"/>
    </source>
</evidence>
<feature type="domain" description="PAS" evidence="12">
    <location>
        <begin position="191"/>
        <end position="249"/>
    </location>
</feature>
<dbReference type="InterPro" id="IPR001789">
    <property type="entry name" value="Sig_transdc_resp-reg_receiver"/>
</dbReference>
<evidence type="ECO:0000259" key="12">
    <source>
        <dbReference type="PROSITE" id="PS50112"/>
    </source>
</evidence>
<accession>A0ABZ0Y6A8</accession>
<dbReference type="Pfam" id="PF00072">
    <property type="entry name" value="Response_reg"/>
    <property type="match status" value="1"/>
</dbReference>
<sequence>MIIGQATTGRPVQLTSPMAARVYAHDWAGTGLGDIASWPASLRVSVNLILASDFPSCLFWGPDMLMIYNDAYLPLMGQKPDALGRPLAVVWSEIWDDIVPILDRAWQGSSTFIEDFPLMVDRDGQMREAFFTFCYSPVLDEQGITVGILDTVVETTSKVLAMRETARFSAALKDELQVLTQDRDRIWQLSSDSMALLDSDNTMAAINPAFSRTLGWKEDEVVGTAVAALVHPLERDVVVQRLDAIRHGHGSPRLEVRMRHRNGEYVYMDWTNALNGNFLLGIGRDSTAERAAAEALKRTEAALHQAQKMEALGKLTGGVAHDFNNLLQVISGNLHLLSHVVAGDSRGQRYVESALGGVRRGARLASYLLAFGRRQALAPRVVKVGTLIAAMDDMLARSLGETIEVVTVISPGTWSTLVDTTQVENAVLNLCINGRDAMNGHGRLTIEVGNATLDDQYARRHADVLPGQYVVIAVTDTGCGMPAEVLRQAFDPFFSTKPEGQGTGLGLSMVFGFVKQSGGHVNIYSEVGSGTTVKLYLPRSQQAEDNCAARPDAGAVVGGSETVLVVEDDEGVRDTAVELLRQLGYTVLKAADATAALSILDSGIGIDLLFTDVVMPGPLRSTDLVRLARQKTPGLAVLYTSGYAENAIVHGGRLEAGVQLLGKPYSREALARKVRQVLNSPSEQE</sequence>
<dbReference type="PROSITE" id="PS50110">
    <property type="entry name" value="RESPONSE_REGULATORY"/>
    <property type="match status" value="1"/>
</dbReference>
<evidence type="ECO:0000256" key="8">
    <source>
        <dbReference type="ARBA" id="ARBA00023012"/>
    </source>
</evidence>
<dbReference type="InterPro" id="IPR004358">
    <property type="entry name" value="Sig_transdc_His_kin-like_C"/>
</dbReference>
<protein>
    <recommendedName>
        <fullName evidence="2">histidine kinase</fullName>
        <ecNumber evidence="2">2.7.13.3</ecNumber>
    </recommendedName>
</protein>
<dbReference type="CDD" id="cd18161">
    <property type="entry name" value="REC_hyHK_blue-like"/>
    <property type="match status" value="1"/>
</dbReference>
<keyword evidence="6" id="KW-0418">Kinase</keyword>
<name>A0ABZ0Y6A8_9BURK</name>
<dbReference type="InterPro" id="IPR003661">
    <property type="entry name" value="HisK_dim/P_dom"/>
</dbReference>
<dbReference type="CDD" id="cd00130">
    <property type="entry name" value="PAS"/>
    <property type="match status" value="1"/>
</dbReference>
<evidence type="ECO:0000259" key="10">
    <source>
        <dbReference type="PROSITE" id="PS50109"/>
    </source>
</evidence>
<dbReference type="PROSITE" id="PS50112">
    <property type="entry name" value="PAS"/>
    <property type="match status" value="1"/>
</dbReference>
<evidence type="ECO:0000256" key="1">
    <source>
        <dbReference type="ARBA" id="ARBA00000085"/>
    </source>
</evidence>
<evidence type="ECO:0000256" key="9">
    <source>
        <dbReference type="PROSITE-ProRule" id="PRU00169"/>
    </source>
</evidence>
<dbReference type="SUPFAM" id="SSF52172">
    <property type="entry name" value="CheY-like"/>
    <property type="match status" value="1"/>
</dbReference>
<dbReference type="EMBL" id="CP140152">
    <property type="protein sequence ID" value="WQH07007.1"/>
    <property type="molecule type" value="Genomic_DNA"/>
</dbReference>
<dbReference type="InterPro" id="IPR011006">
    <property type="entry name" value="CheY-like_superfamily"/>
</dbReference>
<keyword evidence="3 9" id="KW-0597">Phosphoprotein</keyword>
<dbReference type="Gene3D" id="3.30.450.20">
    <property type="entry name" value="PAS domain"/>
    <property type="match status" value="2"/>
</dbReference>
<dbReference type="EC" id="2.7.13.3" evidence="2"/>
<keyword evidence="7 13" id="KW-0067">ATP-binding</keyword>
<keyword evidence="8" id="KW-0902">Two-component regulatory system</keyword>
<dbReference type="PANTHER" id="PTHR43065">
    <property type="entry name" value="SENSOR HISTIDINE KINASE"/>
    <property type="match status" value="1"/>
</dbReference>
<keyword evidence="5" id="KW-0547">Nucleotide-binding</keyword>
<dbReference type="InterPro" id="IPR003594">
    <property type="entry name" value="HATPase_dom"/>
</dbReference>
<keyword evidence="4" id="KW-0808">Transferase</keyword>
<feature type="modified residue" description="4-aspartylphosphate" evidence="9">
    <location>
        <position position="612"/>
    </location>
</feature>